<name>A0A538U6S1_UNCEI</name>
<comment type="caution">
    <text evidence="2">The sequence shown here is derived from an EMBL/GenBank/DDBJ whole genome shotgun (WGS) entry which is preliminary data.</text>
</comment>
<feature type="transmembrane region" description="Helical" evidence="1">
    <location>
        <begin position="170"/>
        <end position="198"/>
    </location>
</feature>
<keyword evidence="1" id="KW-1133">Transmembrane helix</keyword>
<evidence type="ECO:0000256" key="1">
    <source>
        <dbReference type="SAM" id="Phobius"/>
    </source>
</evidence>
<feature type="transmembrane region" description="Helical" evidence="1">
    <location>
        <begin position="130"/>
        <end position="158"/>
    </location>
</feature>
<dbReference type="Proteomes" id="UP000319836">
    <property type="component" value="Unassembled WGS sequence"/>
</dbReference>
<keyword evidence="1" id="KW-0812">Transmembrane</keyword>
<organism evidence="2 3">
    <name type="scientific">Eiseniibacteriota bacterium</name>
    <dbReference type="NCBI Taxonomy" id="2212470"/>
    <lineage>
        <taxon>Bacteria</taxon>
        <taxon>Candidatus Eiseniibacteriota</taxon>
    </lineage>
</organism>
<reference evidence="2 3" key="1">
    <citation type="journal article" date="2019" name="Nat. Microbiol.">
        <title>Mediterranean grassland soil C-N compound turnover is dependent on rainfall and depth, and is mediated by genomically divergent microorganisms.</title>
        <authorList>
            <person name="Diamond S."/>
            <person name="Andeer P.F."/>
            <person name="Li Z."/>
            <person name="Crits-Christoph A."/>
            <person name="Burstein D."/>
            <person name="Anantharaman K."/>
            <person name="Lane K.R."/>
            <person name="Thomas B.C."/>
            <person name="Pan C."/>
            <person name="Northen T.R."/>
            <person name="Banfield J.F."/>
        </authorList>
    </citation>
    <scope>NUCLEOTIDE SEQUENCE [LARGE SCALE GENOMIC DNA]</scope>
    <source>
        <strain evidence="2">WS_10</strain>
    </source>
</reference>
<feature type="transmembrane region" description="Helical" evidence="1">
    <location>
        <begin position="266"/>
        <end position="291"/>
    </location>
</feature>
<gene>
    <name evidence="2" type="ORF">E6K80_05125</name>
</gene>
<keyword evidence="1" id="KW-0472">Membrane</keyword>
<evidence type="ECO:0000313" key="3">
    <source>
        <dbReference type="Proteomes" id="UP000319836"/>
    </source>
</evidence>
<feature type="transmembrane region" description="Helical" evidence="1">
    <location>
        <begin position="204"/>
        <end position="227"/>
    </location>
</feature>
<accession>A0A538U6S1</accession>
<dbReference type="AlphaFoldDB" id="A0A538U6S1"/>
<evidence type="ECO:0000313" key="2">
    <source>
        <dbReference type="EMBL" id="TMQ71583.1"/>
    </source>
</evidence>
<dbReference type="EMBL" id="VBPA01000115">
    <property type="protein sequence ID" value="TMQ71583.1"/>
    <property type="molecule type" value="Genomic_DNA"/>
</dbReference>
<proteinExistence type="predicted"/>
<protein>
    <submittedName>
        <fullName evidence="2">Polymer-forming cytoskeletal protein</fullName>
    </submittedName>
</protein>
<feature type="transmembrane region" description="Helical" evidence="1">
    <location>
        <begin position="239"/>
        <end position="260"/>
    </location>
</feature>
<sequence>MVERSSDGDTTRIIRSEHRSLERDRRGGWIEVDDRGDALVRVFGDIHVPAGKRVDNDVVAVFGSVDIEGRVEGDVVAVLGSVHVREGAEVQGQAVSVGGTVDQEEGAVIQGQTVSVGFLPVSWGIPGLPFTLAGILVGWIAAVLAGWIFALVFPARLVRVAATASRRTGVSLLIGLLSLPGMVAGALLLLVTVIGIPLALLLPFAYVLLVCGGQIASTYVLGCKLVSRPIGSRGLMGPILAGTLLIAVFFGVGAVLFVAPGATRPLALFSALLGCLLVVALTTIGTGAFLLSRFGKHPRDVTWGPEHGASVPTPLPASPPAA</sequence>